<sequence>MREVRMTFGEHLEELRKRILFALLYVVVGVVVAVSFEKPLMEITLNPHQRAFRNAQKSKLLERLDTQLKELQAFEAPPGAPGEAAPGFSLTDWQVLFRGEVRRQAIIRELSEPFSNFAGEL</sequence>
<dbReference type="AlphaFoldDB" id="A0A382P7E7"/>
<name>A0A382P7E7_9ZZZZ</name>
<dbReference type="EMBL" id="UINC01105420">
    <property type="protein sequence ID" value="SVC69339.1"/>
    <property type="molecule type" value="Genomic_DNA"/>
</dbReference>
<organism evidence="6">
    <name type="scientific">marine metagenome</name>
    <dbReference type="NCBI Taxonomy" id="408172"/>
    <lineage>
        <taxon>unclassified sequences</taxon>
        <taxon>metagenomes</taxon>
        <taxon>ecological metagenomes</taxon>
    </lineage>
</organism>
<dbReference type="GO" id="GO:0016020">
    <property type="term" value="C:membrane"/>
    <property type="evidence" value="ECO:0007669"/>
    <property type="project" value="UniProtKB-SubCell"/>
</dbReference>
<keyword evidence="4 5" id="KW-0472">Membrane</keyword>
<feature type="non-terminal residue" evidence="6">
    <location>
        <position position="121"/>
    </location>
</feature>
<evidence type="ECO:0000256" key="2">
    <source>
        <dbReference type="ARBA" id="ARBA00022692"/>
    </source>
</evidence>
<evidence type="ECO:0000313" key="6">
    <source>
        <dbReference type="EMBL" id="SVC69339.1"/>
    </source>
</evidence>
<evidence type="ECO:0000256" key="4">
    <source>
        <dbReference type="ARBA" id="ARBA00023136"/>
    </source>
</evidence>
<evidence type="ECO:0000256" key="3">
    <source>
        <dbReference type="ARBA" id="ARBA00022989"/>
    </source>
</evidence>
<keyword evidence="2 5" id="KW-0812">Transmembrane</keyword>
<reference evidence="6" key="1">
    <citation type="submission" date="2018-05" db="EMBL/GenBank/DDBJ databases">
        <authorList>
            <person name="Lanie J.A."/>
            <person name="Ng W.-L."/>
            <person name="Kazmierczak K.M."/>
            <person name="Andrzejewski T.M."/>
            <person name="Davidsen T.M."/>
            <person name="Wayne K.J."/>
            <person name="Tettelin H."/>
            <person name="Glass J.I."/>
            <person name="Rusch D."/>
            <person name="Podicherti R."/>
            <person name="Tsui H.-C.T."/>
            <person name="Winkler M.E."/>
        </authorList>
    </citation>
    <scope>NUCLEOTIDE SEQUENCE</scope>
</reference>
<dbReference type="InterPro" id="IPR002033">
    <property type="entry name" value="TatC"/>
</dbReference>
<evidence type="ECO:0000256" key="5">
    <source>
        <dbReference type="SAM" id="Phobius"/>
    </source>
</evidence>
<dbReference type="Pfam" id="PF00902">
    <property type="entry name" value="TatC"/>
    <property type="match status" value="1"/>
</dbReference>
<keyword evidence="3 5" id="KW-1133">Transmembrane helix</keyword>
<evidence type="ECO:0000256" key="1">
    <source>
        <dbReference type="ARBA" id="ARBA00004141"/>
    </source>
</evidence>
<comment type="subcellular location">
    <subcellularLocation>
        <location evidence="1">Membrane</location>
        <topology evidence="1">Multi-pass membrane protein</topology>
    </subcellularLocation>
</comment>
<protein>
    <submittedName>
        <fullName evidence="6">Uncharacterized protein</fullName>
    </submittedName>
</protein>
<accession>A0A382P7E7</accession>
<feature type="transmembrane region" description="Helical" evidence="5">
    <location>
        <begin position="20"/>
        <end position="36"/>
    </location>
</feature>
<proteinExistence type="predicted"/>
<gene>
    <name evidence="6" type="ORF">METZ01_LOCUS322193</name>
</gene>